<dbReference type="KEGG" id="psti:SOO65_16430"/>
<dbReference type="Gene3D" id="3.10.620.30">
    <property type="match status" value="1"/>
</dbReference>
<keyword evidence="1" id="KW-0732">Signal</keyword>
<gene>
    <name evidence="3" type="ORF">SOO65_16430</name>
</gene>
<dbReference type="Proteomes" id="UP001324634">
    <property type="component" value="Chromosome"/>
</dbReference>
<feature type="chain" id="PRO_5043500625" evidence="1">
    <location>
        <begin position="18"/>
        <end position="257"/>
    </location>
</feature>
<accession>A0AAX4HLS0</accession>
<sequence>MKKLLCFMLISSSMVFAESEISAYRDPNQDYTIYEKRVLRTLAKEKNLKTSPLGSARAYRIQSLLSATEWRDLNVMQSRFESARDLRFLKTSRDPDFLRRISWLYPTDGCYVRAALFSRNFYRLFIPVPDKVFAFGNLRVKTPNHIRGVVTWWFHVASIVEVQGQKYVMDPAIEPANPLTLEEWLERMGDPQKIKISICNSGATSPTSDCSRETDGMELSAEYQQKYFLDLEWNLLKKLGRDPEMELGDHPPWQMTQ</sequence>
<proteinExistence type="predicted"/>
<protein>
    <submittedName>
        <fullName evidence="3">Protein-glutamine glutaminase family protein</fullName>
    </submittedName>
</protein>
<dbReference type="Pfam" id="PF18626">
    <property type="entry name" value="Gln_deamidase_2"/>
    <property type="match status" value="1"/>
</dbReference>
<dbReference type="RefSeq" id="WP_321392793.1">
    <property type="nucleotide sequence ID" value="NZ_CP139487.1"/>
</dbReference>
<evidence type="ECO:0000313" key="4">
    <source>
        <dbReference type="Proteomes" id="UP001324634"/>
    </source>
</evidence>
<dbReference type="AlphaFoldDB" id="A0AAX4HLS0"/>
<evidence type="ECO:0000313" key="3">
    <source>
        <dbReference type="EMBL" id="WPU64282.1"/>
    </source>
</evidence>
<keyword evidence="4" id="KW-1185">Reference proteome</keyword>
<evidence type="ECO:0000259" key="2">
    <source>
        <dbReference type="Pfam" id="PF18626"/>
    </source>
</evidence>
<name>A0AAX4HLS0_9BACT</name>
<reference evidence="3 4" key="1">
    <citation type="submission" date="2023-11" db="EMBL/GenBank/DDBJ databases">
        <title>Peredibacter starrii A3.12.</title>
        <authorList>
            <person name="Mitchell R.J."/>
        </authorList>
    </citation>
    <scope>NUCLEOTIDE SEQUENCE [LARGE SCALE GENOMIC DNA]</scope>
    <source>
        <strain evidence="3 4">A3.12</strain>
    </source>
</reference>
<feature type="domain" description="Protein glutaminase" evidence="2">
    <location>
        <begin position="80"/>
        <end position="188"/>
    </location>
</feature>
<dbReference type="EMBL" id="CP139487">
    <property type="protein sequence ID" value="WPU64282.1"/>
    <property type="molecule type" value="Genomic_DNA"/>
</dbReference>
<organism evidence="3 4">
    <name type="scientific">Peredibacter starrii</name>
    <dbReference type="NCBI Taxonomy" id="28202"/>
    <lineage>
        <taxon>Bacteria</taxon>
        <taxon>Pseudomonadati</taxon>
        <taxon>Bdellovibrionota</taxon>
        <taxon>Bacteriovoracia</taxon>
        <taxon>Bacteriovoracales</taxon>
        <taxon>Bacteriovoracaceae</taxon>
        <taxon>Peredibacter</taxon>
    </lineage>
</organism>
<evidence type="ECO:0000256" key="1">
    <source>
        <dbReference type="SAM" id="SignalP"/>
    </source>
</evidence>
<dbReference type="InterPro" id="IPR041325">
    <property type="entry name" value="Gln_deamidase_2"/>
</dbReference>
<feature type="signal peptide" evidence="1">
    <location>
        <begin position="1"/>
        <end position="17"/>
    </location>
</feature>